<feature type="compositionally biased region" description="Basic residues" evidence="1">
    <location>
        <begin position="49"/>
        <end position="60"/>
    </location>
</feature>
<accession>A0A427A419</accession>
<feature type="region of interest" description="Disordered" evidence="1">
    <location>
        <begin position="25"/>
        <end position="60"/>
    </location>
</feature>
<sequence>MEKNWFRYQVSPECRLDLHRSPTLEAAAGDGAPPLARKPDNRDGSLCGSHRRIRSRSSGRGHRNGVLALLLLTLRVEGPKPRRLHRGGRRGVLTQQHVTGVPRRLREAPPFLLPPVLTATEAGGVLGLLVLLLSTPESPQPPRRSTHLAATGIFQIPAASAGFEQEKPTDCWSYKANKNSKGCEFNGLTSYELKTRRAGNLIEVVKTQMGEAIRDKNLERRKGRSAKLGQRGCKDGIFFKRKEKTCQALVKKSIRRQKDVAERRRHIEAFPRPTSRNH</sequence>
<reference evidence="2 3" key="1">
    <citation type="journal article" date="2014" name="Agronomy (Basel)">
        <title>A Draft Genome Sequence for Ensete ventricosum, the Drought-Tolerant Tree Against Hunger.</title>
        <authorList>
            <person name="Harrison J."/>
            <person name="Moore K.A."/>
            <person name="Paszkiewicz K."/>
            <person name="Jones T."/>
            <person name="Grant M."/>
            <person name="Ambacheew D."/>
            <person name="Muzemil S."/>
            <person name="Studholme D.J."/>
        </authorList>
    </citation>
    <scope>NUCLEOTIDE SEQUENCE [LARGE SCALE GENOMIC DNA]</scope>
</reference>
<name>A0A427A419_ENSVE</name>
<proteinExistence type="predicted"/>
<gene>
    <name evidence="2" type="ORF">B296_00035952</name>
</gene>
<evidence type="ECO:0000256" key="1">
    <source>
        <dbReference type="SAM" id="MobiDB-lite"/>
    </source>
</evidence>
<dbReference type="EMBL" id="AMZH03003836">
    <property type="protein sequence ID" value="RRT71007.1"/>
    <property type="molecule type" value="Genomic_DNA"/>
</dbReference>
<dbReference type="AlphaFoldDB" id="A0A427A419"/>
<dbReference type="Proteomes" id="UP000287651">
    <property type="component" value="Unassembled WGS sequence"/>
</dbReference>
<organism evidence="2 3">
    <name type="scientific">Ensete ventricosum</name>
    <name type="common">Abyssinian banana</name>
    <name type="synonym">Musa ensete</name>
    <dbReference type="NCBI Taxonomy" id="4639"/>
    <lineage>
        <taxon>Eukaryota</taxon>
        <taxon>Viridiplantae</taxon>
        <taxon>Streptophyta</taxon>
        <taxon>Embryophyta</taxon>
        <taxon>Tracheophyta</taxon>
        <taxon>Spermatophyta</taxon>
        <taxon>Magnoliopsida</taxon>
        <taxon>Liliopsida</taxon>
        <taxon>Zingiberales</taxon>
        <taxon>Musaceae</taxon>
        <taxon>Ensete</taxon>
    </lineage>
</organism>
<comment type="caution">
    <text evidence="2">The sequence shown here is derived from an EMBL/GenBank/DDBJ whole genome shotgun (WGS) entry which is preliminary data.</text>
</comment>
<evidence type="ECO:0000313" key="2">
    <source>
        <dbReference type="EMBL" id="RRT71007.1"/>
    </source>
</evidence>
<evidence type="ECO:0000313" key="3">
    <source>
        <dbReference type="Proteomes" id="UP000287651"/>
    </source>
</evidence>
<protein>
    <submittedName>
        <fullName evidence="2">Uncharacterized protein</fullName>
    </submittedName>
</protein>